<dbReference type="EMBL" id="JAMZEB010000002">
    <property type="protein sequence ID" value="MCP2359675.1"/>
    <property type="molecule type" value="Genomic_DNA"/>
</dbReference>
<sequence>MTRLCALVLALMVHLLTVAFVALGGWIILRDPGSVLSWIFGGASLAIGWALRPSLGRLPADAEVLDRSSAEELYELADRVADRIGVRRPRKVAVRDLTTLTGYDRVGVARTPVLVVGLPLWLALPPKQRVTLLATAYAALPTGDERVVREALDTLESWRDALVGATPLKAREDAQDKITASLGALSPPDTTYQVAGLLGRIVGRVLGGPVLLARYALTRLARSGERRALTRHRTLALRVSSEEDLTELAELAGGGGYLAPMQAAALRGESVAAIRNGALARFRLTRDGVLAADPHSELLDSARSARIDEELAAHYARAIRGFGLIS</sequence>
<name>A0A9X2GKX3_9ACTN</name>
<dbReference type="AlphaFoldDB" id="A0A9X2GKX3"/>
<keyword evidence="1" id="KW-1133">Transmembrane helix</keyword>
<gene>
    <name evidence="2" type="ORF">HD597_006695</name>
</gene>
<keyword evidence="1" id="KW-0472">Membrane</keyword>
<evidence type="ECO:0008006" key="4">
    <source>
        <dbReference type="Google" id="ProtNLM"/>
    </source>
</evidence>
<reference evidence="2" key="1">
    <citation type="submission" date="2022-06" db="EMBL/GenBank/DDBJ databases">
        <title>Sequencing the genomes of 1000 actinobacteria strains.</title>
        <authorList>
            <person name="Klenk H.-P."/>
        </authorList>
    </citation>
    <scope>NUCLEOTIDE SEQUENCE</scope>
    <source>
        <strain evidence="2">DSM 46694</strain>
    </source>
</reference>
<protein>
    <recommendedName>
        <fullName evidence="4">Peptidase M48 domain-containing protein</fullName>
    </recommendedName>
</protein>
<keyword evidence="3" id="KW-1185">Reference proteome</keyword>
<feature type="transmembrane region" description="Helical" evidence="1">
    <location>
        <begin position="7"/>
        <end position="29"/>
    </location>
</feature>
<organism evidence="2 3">
    <name type="scientific">Nonomuraea thailandensis</name>
    <dbReference type="NCBI Taxonomy" id="1188745"/>
    <lineage>
        <taxon>Bacteria</taxon>
        <taxon>Bacillati</taxon>
        <taxon>Actinomycetota</taxon>
        <taxon>Actinomycetes</taxon>
        <taxon>Streptosporangiales</taxon>
        <taxon>Streptosporangiaceae</taxon>
        <taxon>Nonomuraea</taxon>
    </lineage>
</organism>
<dbReference type="RefSeq" id="WP_253747083.1">
    <property type="nucleotide sequence ID" value="NZ_BAABKA010000035.1"/>
</dbReference>
<dbReference type="Proteomes" id="UP001139648">
    <property type="component" value="Unassembled WGS sequence"/>
</dbReference>
<evidence type="ECO:0000256" key="1">
    <source>
        <dbReference type="SAM" id="Phobius"/>
    </source>
</evidence>
<keyword evidence="1" id="KW-0812">Transmembrane</keyword>
<evidence type="ECO:0000313" key="2">
    <source>
        <dbReference type="EMBL" id="MCP2359675.1"/>
    </source>
</evidence>
<comment type="caution">
    <text evidence="2">The sequence shown here is derived from an EMBL/GenBank/DDBJ whole genome shotgun (WGS) entry which is preliminary data.</text>
</comment>
<accession>A0A9X2GKX3</accession>
<evidence type="ECO:0000313" key="3">
    <source>
        <dbReference type="Proteomes" id="UP001139648"/>
    </source>
</evidence>
<proteinExistence type="predicted"/>